<protein>
    <submittedName>
        <fullName evidence="2">Uncharacterized protein</fullName>
    </submittedName>
</protein>
<feature type="compositionally biased region" description="Basic and acidic residues" evidence="1">
    <location>
        <begin position="62"/>
        <end position="74"/>
    </location>
</feature>
<evidence type="ECO:0000256" key="1">
    <source>
        <dbReference type="SAM" id="MobiDB-lite"/>
    </source>
</evidence>
<accession>A0A8D8SXE2</accession>
<dbReference type="EMBL" id="HBUF01242926">
    <property type="protein sequence ID" value="CAG6677558.1"/>
    <property type="molecule type" value="Transcribed_RNA"/>
</dbReference>
<feature type="compositionally biased region" description="Basic and acidic residues" evidence="1">
    <location>
        <begin position="45"/>
        <end position="55"/>
    </location>
</feature>
<feature type="region of interest" description="Disordered" evidence="1">
    <location>
        <begin position="45"/>
        <end position="109"/>
    </location>
</feature>
<proteinExistence type="predicted"/>
<dbReference type="EMBL" id="HBUF01242927">
    <property type="protein sequence ID" value="CAG6677559.1"/>
    <property type="molecule type" value="Transcribed_RNA"/>
</dbReference>
<organism evidence="2">
    <name type="scientific">Cacopsylla melanoneura</name>
    <dbReference type="NCBI Taxonomy" id="428564"/>
    <lineage>
        <taxon>Eukaryota</taxon>
        <taxon>Metazoa</taxon>
        <taxon>Ecdysozoa</taxon>
        <taxon>Arthropoda</taxon>
        <taxon>Hexapoda</taxon>
        <taxon>Insecta</taxon>
        <taxon>Pterygota</taxon>
        <taxon>Neoptera</taxon>
        <taxon>Paraneoptera</taxon>
        <taxon>Hemiptera</taxon>
        <taxon>Sternorrhyncha</taxon>
        <taxon>Psylloidea</taxon>
        <taxon>Psyllidae</taxon>
        <taxon>Psyllinae</taxon>
        <taxon>Cacopsylla</taxon>
    </lineage>
</organism>
<feature type="compositionally biased region" description="Polar residues" evidence="1">
    <location>
        <begin position="79"/>
        <end position="109"/>
    </location>
</feature>
<sequence>MTAMTSEMTAILETLKIQGAAIQMLLQWATSFEKKLDEALALETSHRQKVEECKDQNTQTTDLHEVTDEIRPDPEPSPSRVSSQSHESNSSPYVIVSSQSHSPPRYSTT</sequence>
<dbReference type="AlphaFoldDB" id="A0A8D8SXE2"/>
<name>A0A8D8SXE2_9HEMI</name>
<evidence type="ECO:0000313" key="2">
    <source>
        <dbReference type="EMBL" id="CAG6677558.1"/>
    </source>
</evidence>
<reference evidence="2" key="1">
    <citation type="submission" date="2021-05" db="EMBL/GenBank/DDBJ databases">
        <authorList>
            <person name="Alioto T."/>
            <person name="Alioto T."/>
            <person name="Gomez Garrido J."/>
        </authorList>
    </citation>
    <scope>NUCLEOTIDE SEQUENCE</scope>
</reference>